<dbReference type="EMBL" id="BARS01021765">
    <property type="protein sequence ID" value="GAG07367.1"/>
    <property type="molecule type" value="Genomic_DNA"/>
</dbReference>
<protein>
    <recommendedName>
        <fullName evidence="5">tRNA wybutosine-synthesis domain-containing protein</fullName>
    </recommendedName>
</protein>
<keyword evidence="2" id="KW-0408">Iron</keyword>
<dbReference type="GO" id="GO:0016829">
    <property type="term" value="F:lyase activity"/>
    <property type="evidence" value="ECO:0007669"/>
    <property type="project" value="UniProtKB-KW"/>
</dbReference>
<dbReference type="InterPro" id="IPR034556">
    <property type="entry name" value="tRNA_wybutosine-synthase"/>
</dbReference>
<keyword evidence="4" id="KW-0456">Lyase</keyword>
<dbReference type="PANTHER" id="PTHR13930:SF0">
    <property type="entry name" value="S-ADENOSYL-L-METHIONINE-DEPENDENT TRNA 4-DEMETHYLWYOSINE SYNTHASE TYW1-RELATED"/>
    <property type="match status" value="1"/>
</dbReference>
<dbReference type="InterPro" id="IPR013785">
    <property type="entry name" value="Aldolase_TIM"/>
</dbReference>
<organism evidence="6">
    <name type="scientific">marine sediment metagenome</name>
    <dbReference type="NCBI Taxonomy" id="412755"/>
    <lineage>
        <taxon>unclassified sequences</taxon>
        <taxon>metagenomes</taxon>
        <taxon>ecological metagenomes</taxon>
    </lineage>
</organism>
<evidence type="ECO:0000313" key="6">
    <source>
        <dbReference type="EMBL" id="GAG07367.1"/>
    </source>
</evidence>
<sequence>SCPTVLRHTLVPKLNMHNPGGYAKLAVASNATYVEPKAAMSVGYARKRFGYDEMAWHKDIRAFAEELSAESGYTIIDEQPLSLIVLLSRLDKAIQLF</sequence>
<comment type="cofactor">
    <cofactor evidence="1">
        <name>[4Fe-4S] cluster</name>
        <dbReference type="ChEBI" id="CHEBI:49883"/>
    </cofactor>
</comment>
<dbReference type="GO" id="GO:0051539">
    <property type="term" value="F:4 iron, 4 sulfur cluster binding"/>
    <property type="evidence" value="ECO:0007669"/>
    <property type="project" value="UniProtKB-KW"/>
</dbReference>
<evidence type="ECO:0000256" key="1">
    <source>
        <dbReference type="ARBA" id="ARBA00001966"/>
    </source>
</evidence>
<gene>
    <name evidence="6" type="ORF">S01H1_34901</name>
</gene>
<accession>X0V7L6</accession>
<dbReference type="PANTHER" id="PTHR13930">
    <property type="entry name" value="S-ADENOSYL-L-METHIONINE-DEPENDENT TRNA 4-DEMETHYLWYOSINE SYNTHASE"/>
    <property type="match status" value="1"/>
</dbReference>
<keyword evidence="3" id="KW-0819">tRNA processing</keyword>
<evidence type="ECO:0000259" key="5">
    <source>
        <dbReference type="Pfam" id="PF08608"/>
    </source>
</evidence>
<evidence type="ECO:0000256" key="4">
    <source>
        <dbReference type="ARBA" id="ARBA00023239"/>
    </source>
</evidence>
<feature type="domain" description="tRNA wybutosine-synthesis" evidence="5">
    <location>
        <begin position="29"/>
        <end position="89"/>
    </location>
</feature>
<name>X0V7L6_9ZZZZ</name>
<dbReference type="Pfam" id="PF08608">
    <property type="entry name" value="Wyosine_form"/>
    <property type="match status" value="1"/>
</dbReference>
<reference evidence="6" key="1">
    <citation type="journal article" date="2014" name="Front. Microbiol.">
        <title>High frequency of phylogenetically diverse reductive dehalogenase-homologous genes in deep subseafloor sedimentary metagenomes.</title>
        <authorList>
            <person name="Kawai M."/>
            <person name="Futagami T."/>
            <person name="Toyoda A."/>
            <person name="Takaki Y."/>
            <person name="Nishi S."/>
            <person name="Hori S."/>
            <person name="Arai W."/>
            <person name="Tsubouchi T."/>
            <person name="Morono Y."/>
            <person name="Uchiyama I."/>
            <person name="Ito T."/>
            <person name="Fujiyama A."/>
            <person name="Inagaki F."/>
            <person name="Takami H."/>
        </authorList>
    </citation>
    <scope>NUCLEOTIDE SEQUENCE</scope>
    <source>
        <strain evidence="6">Expedition CK06-06</strain>
    </source>
</reference>
<keyword evidence="2" id="KW-0411">Iron-sulfur</keyword>
<dbReference type="Gene3D" id="3.20.20.70">
    <property type="entry name" value="Aldolase class I"/>
    <property type="match status" value="1"/>
</dbReference>
<dbReference type="AlphaFoldDB" id="X0V7L6"/>
<keyword evidence="2" id="KW-0479">Metal-binding</keyword>
<dbReference type="InterPro" id="IPR013917">
    <property type="entry name" value="tRNA_wybutosine-synth"/>
</dbReference>
<dbReference type="GO" id="GO:0008033">
    <property type="term" value="P:tRNA processing"/>
    <property type="evidence" value="ECO:0007669"/>
    <property type="project" value="UniProtKB-KW"/>
</dbReference>
<evidence type="ECO:0000256" key="3">
    <source>
        <dbReference type="ARBA" id="ARBA00022694"/>
    </source>
</evidence>
<proteinExistence type="predicted"/>
<comment type="caution">
    <text evidence="6">The sequence shown here is derived from an EMBL/GenBank/DDBJ whole genome shotgun (WGS) entry which is preliminary data.</text>
</comment>
<keyword evidence="2" id="KW-0004">4Fe-4S</keyword>
<feature type="non-terminal residue" evidence="6">
    <location>
        <position position="1"/>
    </location>
</feature>
<evidence type="ECO:0000256" key="2">
    <source>
        <dbReference type="ARBA" id="ARBA00022485"/>
    </source>
</evidence>